<dbReference type="Proteomes" id="UP001301442">
    <property type="component" value="Chromosome"/>
</dbReference>
<dbReference type="InterPro" id="IPR028098">
    <property type="entry name" value="Glyco_trans_4-like_N"/>
</dbReference>
<gene>
    <name evidence="3" type="ORF">RI844_07065</name>
</gene>
<dbReference type="EMBL" id="CP136600">
    <property type="protein sequence ID" value="WOH38973.1"/>
    <property type="molecule type" value="Genomic_DNA"/>
</dbReference>
<evidence type="ECO:0000259" key="2">
    <source>
        <dbReference type="Pfam" id="PF13477"/>
    </source>
</evidence>
<sequence length="375" mass="42165">MKIIIIGGLPDSLINFRGDLIKEWVRNGHEVIAMAAFADSNLKLNVESLGCRFKSFPIERNGLNPFSDLKVLISLYKTFKLEKPDKIIAYTIKPVIWGGIAARFYSDSQFYGLITGLGFAFQRGGFKRNLLGNIATGLYKLALSKASSVIFQNPDNQQVFIDQKIVPADRTKRVYGSGVNLSRYENIPLPVGRPVFLTIARLLGEKGLREFAKAAMKVKFKYPEARFQIVGPEDPSPDGIPISEVMKWHNSDAVEYLGGTNDVRPFINNCHIFVLASYHEGMPRTVLEAMSIGRPILTTNVEGCRETVTDGFNGFLVPKQDVNSLANRMVWFIENQNEWSDMANQSRKMAEDKFDVKKVNESLLEIMQLKRSDNA</sequence>
<organism evidence="3 4">
    <name type="scientific">Thalassotalea fonticola</name>
    <dbReference type="NCBI Taxonomy" id="3065649"/>
    <lineage>
        <taxon>Bacteria</taxon>
        <taxon>Pseudomonadati</taxon>
        <taxon>Pseudomonadota</taxon>
        <taxon>Gammaproteobacteria</taxon>
        <taxon>Alteromonadales</taxon>
        <taxon>Colwelliaceae</taxon>
        <taxon>Thalassotalea</taxon>
    </lineage>
</organism>
<feature type="domain" description="Glycosyl transferase family 1" evidence="1">
    <location>
        <begin position="188"/>
        <end position="349"/>
    </location>
</feature>
<dbReference type="Gene3D" id="3.40.50.2000">
    <property type="entry name" value="Glycogen Phosphorylase B"/>
    <property type="match status" value="2"/>
</dbReference>
<dbReference type="RefSeq" id="WP_348397739.1">
    <property type="nucleotide sequence ID" value="NZ_CP136600.1"/>
</dbReference>
<evidence type="ECO:0000313" key="3">
    <source>
        <dbReference type="EMBL" id="WOH38973.1"/>
    </source>
</evidence>
<dbReference type="PANTHER" id="PTHR12526">
    <property type="entry name" value="GLYCOSYLTRANSFERASE"/>
    <property type="match status" value="1"/>
</dbReference>
<keyword evidence="4" id="KW-1185">Reference proteome</keyword>
<dbReference type="CDD" id="cd03808">
    <property type="entry name" value="GT4_CapM-like"/>
    <property type="match status" value="1"/>
</dbReference>
<evidence type="ECO:0000259" key="1">
    <source>
        <dbReference type="Pfam" id="PF00534"/>
    </source>
</evidence>
<dbReference type="SUPFAM" id="SSF53756">
    <property type="entry name" value="UDP-Glycosyltransferase/glycogen phosphorylase"/>
    <property type="match status" value="1"/>
</dbReference>
<dbReference type="Pfam" id="PF00534">
    <property type="entry name" value="Glycos_transf_1"/>
    <property type="match status" value="1"/>
</dbReference>
<reference evidence="3 4" key="1">
    <citation type="submission" date="2023-09" db="EMBL/GenBank/DDBJ databases">
        <authorList>
            <person name="Qi X."/>
        </authorList>
    </citation>
    <scope>NUCLEOTIDE SEQUENCE [LARGE SCALE GENOMIC DNA]</scope>
    <source>
        <strain evidence="3 4">S1-1</strain>
    </source>
</reference>
<dbReference type="InterPro" id="IPR001296">
    <property type="entry name" value="Glyco_trans_1"/>
</dbReference>
<dbReference type="Pfam" id="PF13477">
    <property type="entry name" value="Glyco_trans_4_2"/>
    <property type="match status" value="1"/>
</dbReference>
<feature type="domain" description="Glycosyltransferase subfamily 4-like N-terminal" evidence="2">
    <location>
        <begin position="43"/>
        <end position="153"/>
    </location>
</feature>
<accession>A0ABZ0GT32</accession>
<proteinExistence type="predicted"/>
<dbReference type="PANTHER" id="PTHR12526:SF638">
    <property type="entry name" value="SPORE COAT PROTEIN SA"/>
    <property type="match status" value="1"/>
</dbReference>
<name>A0ABZ0GT32_9GAMM</name>
<evidence type="ECO:0000313" key="4">
    <source>
        <dbReference type="Proteomes" id="UP001301442"/>
    </source>
</evidence>
<protein>
    <submittedName>
        <fullName evidence="3">Glycosyltransferase family 4 protein</fullName>
    </submittedName>
</protein>